<keyword evidence="2" id="KW-1185">Reference proteome</keyword>
<protein>
    <recommendedName>
        <fullName evidence="3">DNA adenine methylase</fullName>
    </recommendedName>
</protein>
<reference evidence="2" key="1">
    <citation type="journal article" date="2019" name="Int. J. Syst. Evol. Microbiol.">
        <title>The Global Catalogue of Microorganisms (GCM) 10K type strain sequencing project: providing services to taxonomists for standard genome sequencing and annotation.</title>
        <authorList>
            <consortium name="The Broad Institute Genomics Platform"/>
            <consortium name="The Broad Institute Genome Sequencing Center for Infectious Disease"/>
            <person name="Wu L."/>
            <person name="Ma J."/>
        </authorList>
    </citation>
    <scope>NUCLEOTIDE SEQUENCE [LARGE SCALE GENOMIC DNA]</scope>
    <source>
        <strain evidence="2">CCUG 30340</strain>
    </source>
</reference>
<dbReference type="Proteomes" id="UP001595886">
    <property type="component" value="Unassembled WGS sequence"/>
</dbReference>
<evidence type="ECO:0008006" key="3">
    <source>
        <dbReference type="Google" id="ProtNLM"/>
    </source>
</evidence>
<sequence>MRALQGWMILTINDHPDVRRLFAEFPTNTIAIQYTVGGSAKAKSAQELIIRAGRW</sequence>
<gene>
    <name evidence="1" type="ORF">ACFO6Q_11405</name>
</gene>
<dbReference type="EMBL" id="JBHSHD010000008">
    <property type="protein sequence ID" value="MFC4820936.1"/>
    <property type="molecule type" value="Genomic_DNA"/>
</dbReference>
<comment type="caution">
    <text evidence="1">The sequence shown here is derived from an EMBL/GenBank/DDBJ whole genome shotgun (WGS) entry which is preliminary data.</text>
</comment>
<evidence type="ECO:0000313" key="2">
    <source>
        <dbReference type="Proteomes" id="UP001595886"/>
    </source>
</evidence>
<proteinExistence type="predicted"/>
<accession>A0ABV9QVY5</accession>
<organism evidence="1 2">
    <name type="scientific">Dokdonella ginsengisoli</name>
    <dbReference type="NCBI Taxonomy" id="363846"/>
    <lineage>
        <taxon>Bacteria</taxon>
        <taxon>Pseudomonadati</taxon>
        <taxon>Pseudomonadota</taxon>
        <taxon>Gammaproteobacteria</taxon>
        <taxon>Lysobacterales</taxon>
        <taxon>Rhodanobacteraceae</taxon>
        <taxon>Dokdonella</taxon>
    </lineage>
</organism>
<evidence type="ECO:0000313" key="1">
    <source>
        <dbReference type="EMBL" id="MFC4820936.1"/>
    </source>
</evidence>
<name>A0ABV9QVY5_9GAMM</name>